<dbReference type="InterPro" id="IPR003439">
    <property type="entry name" value="ABC_transporter-like_ATP-bd"/>
</dbReference>
<protein>
    <submittedName>
        <fullName evidence="13">Uncharacterized protein</fullName>
    </submittedName>
</protein>
<evidence type="ECO:0000256" key="8">
    <source>
        <dbReference type="ARBA" id="ARBA00023026"/>
    </source>
</evidence>
<dbReference type="PANTHER" id="PTHR24223">
    <property type="entry name" value="ATP-BINDING CASSETTE SUB-FAMILY C"/>
    <property type="match status" value="1"/>
</dbReference>
<feature type="compositionally biased region" description="Low complexity" evidence="11">
    <location>
        <begin position="10"/>
        <end position="20"/>
    </location>
</feature>
<proteinExistence type="inferred from homology"/>
<dbReference type="GO" id="GO:0140359">
    <property type="term" value="F:ABC-type transporter activity"/>
    <property type="evidence" value="ECO:0007669"/>
    <property type="project" value="InterPro"/>
</dbReference>
<dbReference type="FunFam" id="1.20.1560.10:FF:000010">
    <property type="entry name" value="Multidrug resistance-associated ABC transporter"/>
    <property type="match status" value="1"/>
</dbReference>
<evidence type="ECO:0000313" key="13">
    <source>
        <dbReference type="EMBL" id="WWD19216.1"/>
    </source>
</evidence>
<dbReference type="GeneID" id="43585933"/>
<dbReference type="SUPFAM" id="SSF90123">
    <property type="entry name" value="ABC transporter transmembrane region"/>
    <property type="match status" value="2"/>
</dbReference>
<dbReference type="InterPro" id="IPR017871">
    <property type="entry name" value="ABC_transporter-like_CS"/>
</dbReference>
<feature type="transmembrane region" description="Helical" evidence="12">
    <location>
        <begin position="1093"/>
        <end position="1119"/>
    </location>
</feature>
<feature type="transmembrane region" description="Helical" evidence="12">
    <location>
        <begin position="393"/>
        <end position="417"/>
    </location>
</feature>
<feature type="region of interest" description="Disordered" evidence="11">
    <location>
        <begin position="1403"/>
        <end position="1428"/>
    </location>
</feature>
<dbReference type="CDD" id="cd18597">
    <property type="entry name" value="ABC_6TM_YOR1_D1_like"/>
    <property type="match status" value="1"/>
</dbReference>
<accession>A0A5M6C8X2</accession>
<evidence type="ECO:0000256" key="10">
    <source>
        <dbReference type="SAM" id="Coils"/>
    </source>
</evidence>
<reference evidence="13" key="2">
    <citation type="submission" date="2024-01" db="EMBL/GenBank/DDBJ databases">
        <title>Comparative genomics of Cryptococcus and Kwoniella reveals pathogenesis evolution and contrasting modes of karyotype evolution via chromosome fusion or intercentromeric recombination.</title>
        <authorList>
            <person name="Coelho M.A."/>
            <person name="David-Palma M."/>
            <person name="Shea T."/>
            <person name="Bowers K."/>
            <person name="McGinley-Smith S."/>
            <person name="Mohammad A.W."/>
            <person name="Gnirke A."/>
            <person name="Yurkov A.M."/>
            <person name="Nowrousian M."/>
            <person name="Sun S."/>
            <person name="Cuomo C.A."/>
            <person name="Heitman J."/>
        </authorList>
    </citation>
    <scope>NUCLEOTIDE SEQUENCE</scope>
    <source>
        <strain evidence="13">CBS 12478</strain>
    </source>
</reference>
<evidence type="ECO:0000256" key="7">
    <source>
        <dbReference type="ARBA" id="ARBA00022989"/>
    </source>
</evidence>
<dbReference type="Pfam" id="PF00005">
    <property type="entry name" value="ABC_tran"/>
    <property type="match status" value="2"/>
</dbReference>
<evidence type="ECO:0000256" key="3">
    <source>
        <dbReference type="ARBA" id="ARBA00022448"/>
    </source>
</evidence>
<feature type="region of interest" description="Disordered" evidence="11">
    <location>
        <begin position="1"/>
        <end position="69"/>
    </location>
</feature>
<gene>
    <name evidence="13" type="ORF">CI109_103674</name>
</gene>
<dbReference type="FunFam" id="1.20.1560.10:FF:000061">
    <property type="entry name" value="ATP-binding cassette transporter YOR1"/>
    <property type="match status" value="1"/>
</dbReference>
<keyword evidence="14" id="KW-1185">Reference proteome</keyword>
<dbReference type="EMBL" id="CP144056">
    <property type="protein sequence ID" value="WWD19216.1"/>
    <property type="molecule type" value="Genomic_DNA"/>
</dbReference>
<dbReference type="Gene3D" id="3.40.50.300">
    <property type="entry name" value="P-loop containing nucleotide triphosphate hydrolases"/>
    <property type="match status" value="2"/>
</dbReference>
<feature type="transmembrane region" description="Helical" evidence="12">
    <location>
        <begin position="485"/>
        <end position="512"/>
    </location>
</feature>
<reference evidence="13" key="1">
    <citation type="submission" date="2017-08" db="EMBL/GenBank/DDBJ databases">
        <authorList>
            <person name="Cuomo C."/>
            <person name="Billmyre B."/>
            <person name="Heitman J."/>
        </authorList>
    </citation>
    <scope>NUCLEOTIDE SEQUENCE</scope>
    <source>
        <strain evidence="13">CBS 12478</strain>
    </source>
</reference>
<feature type="compositionally biased region" description="Polar residues" evidence="11">
    <location>
        <begin position="1417"/>
        <end position="1428"/>
    </location>
</feature>
<dbReference type="Pfam" id="PF00664">
    <property type="entry name" value="ABC_membrane"/>
    <property type="match status" value="2"/>
</dbReference>
<dbReference type="GO" id="GO:0016887">
    <property type="term" value="F:ATP hydrolysis activity"/>
    <property type="evidence" value="ECO:0007669"/>
    <property type="project" value="InterPro"/>
</dbReference>
<evidence type="ECO:0000256" key="6">
    <source>
        <dbReference type="ARBA" id="ARBA00022840"/>
    </source>
</evidence>
<keyword evidence="3" id="KW-0813">Transport</keyword>
<feature type="region of interest" description="Disordered" evidence="11">
    <location>
        <begin position="650"/>
        <end position="672"/>
    </location>
</feature>
<dbReference type="PROSITE" id="PS50893">
    <property type="entry name" value="ABC_TRANSPORTER_2"/>
    <property type="match status" value="2"/>
</dbReference>
<dbReference type="InterPro" id="IPR027417">
    <property type="entry name" value="P-loop_NTPase"/>
</dbReference>
<evidence type="ECO:0000313" key="14">
    <source>
        <dbReference type="Proteomes" id="UP000322225"/>
    </source>
</evidence>
<evidence type="ECO:0000256" key="5">
    <source>
        <dbReference type="ARBA" id="ARBA00022741"/>
    </source>
</evidence>
<keyword evidence="6" id="KW-0067">ATP-binding</keyword>
<dbReference type="GO" id="GO:0016020">
    <property type="term" value="C:membrane"/>
    <property type="evidence" value="ECO:0007669"/>
    <property type="project" value="UniProtKB-SubCell"/>
</dbReference>
<keyword evidence="5" id="KW-0547">Nucleotide-binding</keyword>
<dbReference type="InterPro" id="IPR036640">
    <property type="entry name" value="ABC1_TM_sf"/>
</dbReference>
<dbReference type="SUPFAM" id="SSF52540">
    <property type="entry name" value="P-loop containing nucleoside triphosphate hydrolases"/>
    <property type="match status" value="2"/>
</dbReference>
<dbReference type="KEGG" id="ksn:43585933"/>
<feature type="compositionally biased region" description="Polar residues" evidence="11">
    <location>
        <begin position="52"/>
        <end position="64"/>
    </location>
</feature>
<name>A0A5M6C8X2_9TREE</name>
<feature type="transmembrane region" description="Helical" evidence="12">
    <location>
        <begin position="304"/>
        <end position="327"/>
    </location>
</feature>
<keyword evidence="7 12" id="KW-1133">Transmembrane helix</keyword>
<dbReference type="Gene3D" id="1.20.1560.10">
    <property type="entry name" value="ABC transporter type 1, transmembrane domain"/>
    <property type="match status" value="2"/>
</dbReference>
<evidence type="ECO:0000256" key="4">
    <source>
        <dbReference type="ARBA" id="ARBA00022692"/>
    </source>
</evidence>
<dbReference type="PROSITE" id="PS50929">
    <property type="entry name" value="ABC_TM1F"/>
    <property type="match status" value="2"/>
</dbReference>
<dbReference type="FunFam" id="3.40.50.300:FF:000997">
    <property type="entry name" value="Multidrug resistance-associated protein 1"/>
    <property type="match status" value="1"/>
</dbReference>
<evidence type="ECO:0000256" key="12">
    <source>
        <dbReference type="SAM" id="Phobius"/>
    </source>
</evidence>
<organism evidence="13 14">
    <name type="scientific">Kwoniella shandongensis</name>
    <dbReference type="NCBI Taxonomy" id="1734106"/>
    <lineage>
        <taxon>Eukaryota</taxon>
        <taxon>Fungi</taxon>
        <taxon>Dikarya</taxon>
        <taxon>Basidiomycota</taxon>
        <taxon>Agaricomycotina</taxon>
        <taxon>Tremellomycetes</taxon>
        <taxon>Tremellales</taxon>
        <taxon>Cryptococcaceae</taxon>
        <taxon>Kwoniella</taxon>
    </lineage>
</organism>
<evidence type="ECO:0000256" key="11">
    <source>
        <dbReference type="SAM" id="MobiDB-lite"/>
    </source>
</evidence>
<dbReference type="FunFam" id="3.40.50.300:FF:000565">
    <property type="entry name" value="ABC bile acid transporter"/>
    <property type="match status" value="1"/>
</dbReference>
<dbReference type="PROSITE" id="PS00211">
    <property type="entry name" value="ABC_TRANSPORTER_1"/>
    <property type="match status" value="2"/>
</dbReference>
<dbReference type="InterPro" id="IPR050173">
    <property type="entry name" value="ABC_transporter_C-like"/>
</dbReference>
<dbReference type="GO" id="GO:0005524">
    <property type="term" value="F:ATP binding"/>
    <property type="evidence" value="ECO:0007669"/>
    <property type="project" value="UniProtKB-KW"/>
</dbReference>
<dbReference type="CDD" id="cd18606">
    <property type="entry name" value="ABC_6TM_YOR1_D2_like"/>
    <property type="match status" value="1"/>
</dbReference>
<keyword evidence="4 12" id="KW-0812">Transmembrane</keyword>
<dbReference type="InterPro" id="IPR011527">
    <property type="entry name" value="ABC1_TM_dom"/>
</dbReference>
<dbReference type="RefSeq" id="XP_031863988.1">
    <property type="nucleotide sequence ID" value="XM_032001825.1"/>
</dbReference>
<dbReference type="CDD" id="cd03250">
    <property type="entry name" value="ABCC_MRP_domain1"/>
    <property type="match status" value="1"/>
</dbReference>
<dbReference type="InterPro" id="IPR003593">
    <property type="entry name" value="AAA+_ATPase"/>
</dbReference>
<sequence>MSLLPTNRDSSPSSSAPETSSPRRRSIAPSSQSVSTRVGGSDDEKEKDGAKMSNNDYNEKTNVIVNRDNEYEEKGLTEIDDDGVKRKVMVVLEQKSGKEMLRDVGGGQYTQPRWRHSLPFVNPKHPPPPARLSLDEAKVTPEVSANFFSLMFFNWISPMMALGSARPLQDTDLWKMDAARGSEPLSNKLLRSYEARRQAANEFNIKLEDPKTPLPLSKRIKFACLPNRARREKEYRTKLGKKKPSLLWALSDTFGWYFLSSGLIKLIGDVCNAVTPLLIRALITWSTNYHIAKAAGRQLPSRGPGIGMAVGLLLLLICASMCLHHYFYRSMGVGVLSRSAIITAVFQQALRFTQKSRGEIPNGKLVNHISTDVSRIDFAAGFAHMIWTAPVQMIVIIIILLVQIGYSALPGIAFLFVMTPLQIRFMKNLFLTRKKAAGWTDKRAKLLQEILGGMRIVKYMAWENPFLKRINAIRGMELKYIRTLLILRSGMTAFAMALPTLAAILSFITYSATAHELQAAKIFTVVTLFQLMRMPLMMWPMTLSATADALTALGRLEAVFDSELITEEKHVDPNMEEAVRLDHASFTWDAAPVEEDTMMKKLKGKTAQAITGAAVAPASYDKKAEKKEKRKKRRMIWNKKAKKVTLADETQAEIASGGPNAAEASSQGVGQGAPGIVPAVSEEKPEVDDSANIFRIKNINLSIPRGSLTAIVGAIGSGKSSLLQGLMGEMRKTEGKVTFSGSTSLCAQTPWIQNATVRQNILFGQPWDEERYWTAVRDSCLEPDLELLDDGDGTEIGEKGINLSGGQKQRINIARAIYFNADIIALDDPLSALDAGVGKAIFFNAIAGALNGKTRILVTHALHFLPYVDNIIMMEDGRIGEIGTYKELLDQDGPFARLIREFGNEEQNEESLENEMEAMNTSGPEHKRDRSNMVARGTAHTLMQVEERNTGAMKKGTYRNYFRSGKGAIMIPFLMLAITFAQAVYVITSYWLVWWQERKWDEPNKFYMGIYAGLGIATAITMFFQGFTNALINYFASRSIHASAIARVMFAPQSFFDTTPLGRIMNRFSKDTDTVDNTLSDAMRMAISTLANILGSTILLAIVEPYFLIAMFVVSLAYAHNARFYRMSSREFKRIDSILRSSLYSHFSESLSGVATIRSYGESERFVADNVAKMDVENRAYYLTIVNQRWLGLRLDFLGSLLTFVIGIIVVCSPGVSPAKGGLGLSTVMTVQQSFSWLVRQIAEFENDMVGAERIMHYANELEQEAPHQIEAVKPPASWPSEGAIEFKDVKMRYREELPDVLKGLTLTVGAAEKIGVVGRTGAGKSSIMVALFRMSELSAGSIKIDGVDLSKIGLNDLRSGISIIPQDPLLFSGTIRSNIDPFNTKTDAELFDTLRRAHLTHPTAAVATPVPDSDETPLSGQASPSTQRKFTLDTVVEEEGANLSVGERSLVSLARALVRGTKVLILDEATASVDVETDSKIQETIRSEFKDKTLLCIAHRLKTILSYDRILVMSDGQVAEFDTPENLFKMQGIFTEMCAKASLNLSDIKAAAALRF</sequence>
<comment type="subcellular location">
    <subcellularLocation>
        <location evidence="1">Membrane</location>
        <topology evidence="1">Multi-pass membrane protein</topology>
    </subcellularLocation>
</comment>
<feature type="transmembrane region" description="Helical" evidence="12">
    <location>
        <begin position="1006"/>
        <end position="1024"/>
    </location>
</feature>
<evidence type="ECO:0000256" key="9">
    <source>
        <dbReference type="ARBA" id="ARBA00023136"/>
    </source>
</evidence>
<evidence type="ECO:0000256" key="2">
    <source>
        <dbReference type="ARBA" id="ARBA00009726"/>
    </source>
</evidence>
<feature type="compositionally biased region" description="Basic and acidic residues" evidence="11">
    <location>
        <begin position="40"/>
        <end position="50"/>
    </location>
</feature>
<evidence type="ECO:0000256" key="1">
    <source>
        <dbReference type="ARBA" id="ARBA00004141"/>
    </source>
</evidence>
<keyword evidence="10" id="KW-0175">Coiled coil</keyword>
<dbReference type="CDD" id="cd03244">
    <property type="entry name" value="ABCC_MRP_domain2"/>
    <property type="match status" value="1"/>
</dbReference>
<dbReference type="Proteomes" id="UP000322225">
    <property type="component" value="Chromosome 6"/>
</dbReference>
<comment type="similarity">
    <text evidence="2">Belongs to the ABC transporter superfamily. ABCC family. Conjugate transporter (TC 3.A.1.208) subfamily.</text>
</comment>
<dbReference type="OrthoDB" id="6500128at2759"/>
<feature type="coiled-coil region" evidence="10">
    <location>
        <begin position="895"/>
        <end position="922"/>
    </location>
</feature>
<keyword evidence="9 12" id="KW-0472">Membrane</keyword>
<keyword evidence="8" id="KW-0843">Virulence</keyword>
<feature type="transmembrane region" description="Helical" evidence="12">
    <location>
        <begin position="1197"/>
        <end position="1216"/>
    </location>
</feature>
<dbReference type="PANTHER" id="PTHR24223:SF456">
    <property type="entry name" value="MULTIDRUG RESISTANCE-ASSOCIATED PROTEIN LETHAL(2)03659"/>
    <property type="match status" value="1"/>
</dbReference>
<feature type="transmembrane region" description="Helical" evidence="12">
    <location>
        <begin position="969"/>
        <end position="994"/>
    </location>
</feature>
<dbReference type="SMART" id="SM00382">
    <property type="entry name" value="AAA"/>
    <property type="match status" value="2"/>
</dbReference>